<name>A0A1G9C268_9RHOB</name>
<keyword evidence="2" id="KW-1185">Reference proteome</keyword>
<evidence type="ECO:0000313" key="2">
    <source>
        <dbReference type="Proteomes" id="UP000199555"/>
    </source>
</evidence>
<dbReference type="STRING" id="525640.SAMN04487971_10161"/>
<dbReference type="EMBL" id="FNGE01000001">
    <property type="protein sequence ID" value="SDK45748.1"/>
    <property type="molecule type" value="Genomic_DNA"/>
</dbReference>
<protein>
    <submittedName>
        <fullName evidence="1">Uncharacterized protein</fullName>
    </submittedName>
</protein>
<dbReference type="Proteomes" id="UP000199555">
    <property type="component" value="Unassembled WGS sequence"/>
</dbReference>
<accession>A0A1G9C268</accession>
<gene>
    <name evidence="1" type="ORF">SAMN04487971_10161</name>
</gene>
<reference evidence="2" key="1">
    <citation type="submission" date="2016-10" db="EMBL/GenBank/DDBJ databases">
        <authorList>
            <person name="Varghese N."/>
            <person name="Submissions S."/>
        </authorList>
    </citation>
    <scope>NUCLEOTIDE SEQUENCE [LARGE SCALE GENOMIC DNA]</scope>
    <source>
        <strain evidence="2">CGMCC 1.7655</strain>
    </source>
</reference>
<sequence>MHKPCTWHAQAMHTAGAAGNAAARRVGQGLCLVLALGTVPAVAAEWRPPQGCRLEMTVQQRSCTVAQHYRCAADAPGDQWVAYFTQDGLVSQSRIDAETRWMESTDLVSGITDRLDEDARDHASLSTLLKTGSDDFDFWTQSDTGERLRHIGRDDLTGTVEIDGETLDTTRFTLRTFAETGELLIERSGTQFVSRSLGRFFGGIETSTDWTGETQETDDSPMRFIRPGEPGFGSTTPDHDCNMQMVGLTLRTPA</sequence>
<evidence type="ECO:0000313" key="1">
    <source>
        <dbReference type="EMBL" id="SDK45748.1"/>
    </source>
</evidence>
<organism evidence="1 2">
    <name type="scientific">Paracoccus chinensis</name>
    <dbReference type="NCBI Taxonomy" id="525640"/>
    <lineage>
        <taxon>Bacteria</taxon>
        <taxon>Pseudomonadati</taxon>
        <taxon>Pseudomonadota</taxon>
        <taxon>Alphaproteobacteria</taxon>
        <taxon>Rhodobacterales</taxon>
        <taxon>Paracoccaceae</taxon>
        <taxon>Paracoccus</taxon>
    </lineage>
</organism>
<proteinExistence type="predicted"/>
<dbReference type="AlphaFoldDB" id="A0A1G9C268"/>